<organism evidence="2 3">
    <name type="scientific">Maribacter chungangensis</name>
    <dbReference type="NCBI Taxonomy" id="1069117"/>
    <lineage>
        <taxon>Bacteria</taxon>
        <taxon>Pseudomonadati</taxon>
        <taxon>Bacteroidota</taxon>
        <taxon>Flavobacteriia</taxon>
        <taxon>Flavobacteriales</taxon>
        <taxon>Flavobacteriaceae</taxon>
        <taxon>Maribacter</taxon>
    </lineage>
</organism>
<feature type="transmembrane region" description="Helical" evidence="1">
    <location>
        <begin position="21"/>
        <end position="38"/>
    </location>
</feature>
<reference evidence="3" key="1">
    <citation type="journal article" date="2019" name="Int. J. Syst. Evol. Microbiol.">
        <title>The Global Catalogue of Microorganisms (GCM) 10K type strain sequencing project: providing services to taxonomists for standard genome sequencing and annotation.</title>
        <authorList>
            <consortium name="The Broad Institute Genomics Platform"/>
            <consortium name="The Broad Institute Genome Sequencing Center for Infectious Disease"/>
            <person name="Wu L."/>
            <person name="Ma J."/>
        </authorList>
    </citation>
    <scope>NUCLEOTIDE SEQUENCE [LARGE SCALE GENOMIC DNA]</scope>
    <source>
        <strain evidence="3">CCUG 61948</strain>
    </source>
</reference>
<dbReference type="EMBL" id="JBHTHY010000004">
    <property type="protein sequence ID" value="MFD0797053.1"/>
    <property type="molecule type" value="Genomic_DNA"/>
</dbReference>
<dbReference type="RefSeq" id="WP_379933145.1">
    <property type="nucleotide sequence ID" value="NZ_JBHTHY010000004.1"/>
</dbReference>
<evidence type="ECO:0000313" key="3">
    <source>
        <dbReference type="Proteomes" id="UP001597012"/>
    </source>
</evidence>
<gene>
    <name evidence="2" type="ORF">ACFQZJ_06250</name>
</gene>
<comment type="caution">
    <text evidence="2">The sequence shown here is derived from an EMBL/GenBank/DDBJ whole genome shotgun (WGS) entry which is preliminary data.</text>
</comment>
<keyword evidence="3" id="KW-1185">Reference proteome</keyword>
<keyword evidence="1" id="KW-0472">Membrane</keyword>
<keyword evidence="1" id="KW-0812">Transmembrane</keyword>
<evidence type="ECO:0000256" key="1">
    <source>
        <dbReference type="SAM" id="Phobius"/>
    </source>
</evidence>
<sequence length="206" mass="24317">MRPRSLRIFQKRKGIYISPEKLVGIFWTGLVFLMAYLKKSHGYDFDGWDTTLLILWLVYVIGLMISTFFRYEREIGTYCGKLTFWEDRIQVDEENYNLSQISKLDFNPAFDIRGMFVNSMLEFTPHLSNGLNNVMTLELKNGQKIKCNFLQTESERLSHFKEVLTHYHKNGILGWLPLIDILGIEDYNKIQDFKKEITMANNTYSK</sequence>
<feature type="transmembrane region" description="Helical" evidence="1">
    <location>
        <begin position="50"/>
        <end position="71"/>
    </location>
</feature>
<keyword evidence="1" id="KW-1133">Transmembrane helix</keyword>
<accession>A0ABW3B2R0</accession>
<proteinExistence type="predicted"/>
<dbReference type="Proteomes" id="UP001597012">
    <property type="component" value="Unassembled WGS sequence"/>
</dbReference>
<protein>
    <submittedName>
        <fullName evidence="2">Uncharacterized protein</fullName>
    </submittedName>
</protein>
<evidence type="ECO:0000313" key="2">
    <source>
        <dbReference type="EMBL" id="MFD0797053.1"/>
    </source>
</evidence>
<name>A0ABW3B2R0_9FLAO</name>